<protein>
    <recommendedName>
        <fullName evidence="3">F-box associated domain-containing protein</fullName>
    </recommendedName>
</protein>
<comment type="caution">
    <text evidence="1">The sequence shown here is derived from an EMBL/GenBank/DDBJ whole genome shotgun (WGS) entry which is preliminary data.</text>
</comment>
<keyword evidence="2" id="KW-1185">Reference proteome</keyword>
<sequence>MAAPSVCETHVFSSRTGRWEEKHFAREGGEPAGTEESWVSEKRYSVYSRGALYVHSQNDFFCRVSLASNTYRVIKPPVQQITGRPDSSTEQQSWACLGNKRGDDEAWILEDKNYNNADFGEYYDTDDEEEGDYYYDQQPYDDEDDEEPDELGGYICFLGFHPFEEVVFFNCNALRRGVAYDLNTSKVRDLGNMLPKSSEGQHTAYIRSSFPYTPCWMEDSLPTTH</sequence>
<gene>
    <name evidence="1" type="ORF">EJB05_30733</name>
</gene>
<feature type="non-terminal residue" evidence="1">
    <location>
        <position position="1"/>
    </location>
</feature>
<dbReference type="OrthoDB" id="10627788at2759"/>
<name>A0A5J9UC32_9POAL</name>
<dbReference type="PANTHER" id="PTHR34591">
    <property type="entry name" value="OS03G0653100 PROTEIN-RELATED"/>
    <property type="match status" value="1"/>
</dbReference>
<dbReference type="Proteomes" id="UP000324897">
    <property type="component" value="Unassembled WGS sequence"/>
</dbReference>
<organism evidence="1 2">
    <name type="scientific">Eragrostis curvula</name>
    <name type="common">weeping love grass</name>
    <dbReference type="NCBI Taxonomy" id="38414"/>
    <lineage>
        <taxon>Eukaryota</taxon>
        <taxon>Viridiplantae</taxon>
        <taxon>Streptophyta</taxon>
        <taxon>Embryophyta</taxon>
        <taxon>Tracheophyta</taxon>
        <taxon>Spermatophyta</taxon>
        <taxon>Magnoliopsida</taxon>
        <taxon>Liliopsida</taxon>
        <taxon>Poales</taxon>
        <taxon>Poaceae</taxon>
        <taxon>PACMAD clade</taxon>
        <taxon>Chloridoideae</taxon>
        <taxon>Eragrostideae</taxon>
        <taxon>Eragrostidinae</taxon>
        <taxon>Eragrostis</taxon>
    </lineage>
</organism>
<dbReference type="EMBL" id="RWGY01000026">
    <property type="protein sequence ID" value="TVU21116.1"/>
    <property type="molecule type" value="Genomic_DNA"/>
</dbReference>
<dbReference type="Gramene" id="TVU21116">
    <property type="protein sequence ID" value="TVU21116"/>
    <property type="gene ID" value="EJB05_30733"/>
</dbReference>
<proteinExistence type="predicted"/>
<dbReference type="AlphaFoldDB" id="A0A5J9UC32"/>
<evidence type="ECO:0000313" key="1">
    <source>
        <dbReference type="EMBL" id="TVU21116.1"/>
    </source>
</evidence>
<dbReference type="PANTHER" id="PTHR34591:SF13">
    <property type="entry name" value="OS03G0669900 PROTEIN"/>
    <property type="match status" value="1"/>
</dbReference>
<evidence type="ECO:0000313" key="2">
    <source>
        <dbReference type="Proteomes" id="UP000324897"/>
    </source>
</evidence>
<evidence type="ECO:0008006" key="3">
    <source>
        <dbReference type="Google" id="ProtNLM"/>
    </source>
</evidence>
<accession>A0A5J9UC32</accession>
<reference evidence="1 2" key="1">
    <citation type="journal article" date="2019" name="Sci. Rep.">
        <title>A high-quality genome of Eragrostis curvula grass provides insights into Poaceae evolution and supports new strategies to enhance forage quality.</title>
        <authorList>
            <person name="Carballo J."/>
            <person name="Santos B.A.C.M."/>
            <person name="Zappacosta D."/>
            <person name="Garbus I."/>
            <person name="Selva J.P."/>
            <person name="Gallo C.A."/>
            <person name="Diaz A."/>
            <person name="Albertini E."/>
            <person name="Caccamo M."/>
            <person name="Echenique V."/>
        </authorList>
    </citation>
    <scope>NUCLEOTIDE SEQUENCE [LARGE SCALE GENOMIC DNA]</scope>
    <source>
        <strain evidence="2">cv. Victoria</strain>
        <tissue evidence="1">Leaf</tissue>
    </source>
</reference>